<evidence type="ECO:0000256" key="1">
    <source>
        <dbReference type="ARBA" id="ARBA00005350"/>
    </source>
</evidence>
<comment type="similarity">
    <text evidence="1 2">Belongs to the phospholipid scramblase family.</text>
</comment>
<dbReference type="EMBL" id="BRXX01000382">
    <property type="protein sequence ID" value="GMI08563.1"/>
    <property type="molecule type" value="Genomic_DNA"/>
</dbReference>
<accession>A0A9W7CMF9</accession>
<protein>
    <recommendedName>
        <fullName evidence="2">Phospholipid scramblase</fullName>
    </recommendedName>
</protein>
<dbReference type="AlphaFoldDB" id="A0A9W7CMF9"/>
<evidence type="ECO:0000256" key="2">
    <source>
        <dbReference type="RuleBase" id="RU363116"/>
    </source>
</evidence>
<keyword evidence="4" id="KW-1185">Reference proteome</keyword>
<evidence type="ECO:0000313" key="4">
    <source>
        <dbReference type="Proteomes" id="UP001165160"/>
    </source>
</evidence>
<reference evidence="4" key="1">
    <citation type="journal article" date="2023" name="Commun. Biol.">
        <title>Genome analysis of Parmales, the sister group of diatoms, reveals the evolutionary specialization of diatoms from phago-mixotrophs to photoautotrophs.</title>
        <authorList>
            <person name="Ban H."/>
            <person name="Sato S."/>
            <person name="Yoshikawa S."/>
            <person name="Yamada K."/>
            <person name="Nakamura Y."/>
            <person name="Ichinomiya M."/>
            <person name="Sato N."/>
            <person name="Blanc-Mathieu R."/>
            <person name="Endo H."/>
            <person name="Kuwata A."/>
            <person name="Ogata H."/>
        </authorList>
    </citation>
    <scope>NUCLEOTIDE SEQUENCE [LARGE SCALE GENOMIC DNA]</scope>
    <source>
        <strain evidence="4">NIES 3699</strain>
    </source>
</reference>
<name>A0A9W7CMF9_9STRA</name>
<dbReference type="GO" id="GO:0005886">
    <property type="term" value="C:plasma membrane"/>
    <property type="evidence" value="ECO:0007669"/>
    <property type="project" value="TreeGrafter"/>
</dbReference>
<sequence>MIAPQAVPIKFVPIFDAATVQADPKYESLNRLAGIIGPHEHLMIKQQFEFLEACFGCEQKNSYHIESPDGKVILIAKENSSCCTRVFCNPNHSLMVEVSLPDSPDDVLFTLERPGVECCGGAKPCLCCPACCAMCQEEAIMHGGKVEGTPGNISAPNPLVMMRQASAAESPFNPKINVNPMDADGKESKTGMSLTGPQFFGGCSELCCKSTFPVRYADNNIAGEVVKLPPRNFCGCLAEMATDMDTYKVDFNPGLSAEDKAAILSSAILADYMFFEGDEGMCRRKPNGETVCTLCQCYCLGCILPCNLKAPKKGGPLEP</sequence>
<dbReference type="PANTHER" id="PTHR23248">
    <property type="entry name" value="PHOSPHOLIPID SCRAMBLASE-RELATED"/>
    <property type="match status" value="1"/>
</dbReference>
<dbReference type="Proteomes" id="UP001165160">
    <property type="component" value="Unassembled WGS sequence"/>
</dbReference>
<gene>
    <name evidence="3" type="ORF">TrVE_jg6719</name>
</gene>
<organism evidence="3 4">
    <name type="scientific">Triparma verrucosa</name>
    <dbReference type="NCBI Taxonomy" id="1606542"/>
    <lineage>
        <taxon>Eukaryota</taxon>
        <taxon>Sar</taxon>
        <taxon>Stramenopiles</taxon>
        <taxon>Ochrophyta</taxon>
        <taxon>Bolidophyceae</taxon>
        <taxon>Parmales</taxon>
        <taxon>Triparmaceae</taxon>
        <taxon>Triparma</taxon>
    </lineage>
</organism>
<evidence type="ECO:0000313" key="3">
    <source>
        <dbReference type="EMBL" id="GMI08563.1"/>
    </source>
</evidence>
<dbReference type="Pfam" id="PF03803">
    <property type="entry name" value="Scramblase"/>
    <property type="match status" value="2"/>
</dbReference>
<dbReference type="InterPro" id="IPR005552">
    <property type="entry name" value="Scramblase"/>
</dbReference>
<dbReference type="PANTHER" id="PTHR23248:SF9">
    <property type="entry name" value="PHOSPHOLIPID SCRAMBLASE"/>
    <property type="match status" value="1"/>
</dbReference>
<proteinExistence type="inferred from homology"/>
<dbReference type="GO" id="GO:0017128">
    <property type="term" value="F:phospholipid scramblase activity"/>
    <property type="evidence" value="ECO:0007669"/>
    <property type="project" value="InterPro"/>
</dbReference>
<comment type="caution">
    <text evidence="3">The sequence shown here is derived from an EMBL/GenBank/DDBJ whole genome shotgun (WGS) entry which is preliminary data.</text>
</comment>